<dbReference type="NCBIfam" id="TIGR01378">
    <property type="entry name" value="thi_PPkinase"/>
    <property type="match status" value="1"/>
</dbReference>
<dbReference type="AlphaFoldDB" id="A0A1H9YBF7"/>
<evidence type="ECO:0000256" key="1">
    <source>
        <dbReference type="ARBA" id="ARBA00022679"/>
    </source>
</evidence>
<dbReference type="GO" id="GO:0006772">
    <property type="term" value="P:thiamine metabolic process"/>
    <property type="evidence" value="ECO:0007669"/>
    <property type="project" value="UniProtKB-UniRule"/>
</dbReference>
<dbReference type="GO" id="GO:0005524">
    <property type="term" value="F:ATP binding"/>
    <property type="evidence" value="ECO:0007669"/>
    <property type="project" value="UniProtKB-KW"/>
</dbReference>
<name>A0A1H9YBF7_9FIRM</name>
<proteinExistence type="predicted"/>
<protein>
    <recommendedName>
        <fullName evidence="5">Thiamine diphosphokinase</fullName>
        <ecNumber evidence="5">2.7.6.2</ecNumber>
    </recommendedName>
</protein>
<dbReference type="Gene3D" id="3.40.50.10240">
    <property type="entry name" value="Thiamin pyrophosphokinase, catalytic domain"/>
    <property type="match status" value="1"/>
</dbReference>
<evidence type="ECO:0000256" key="5">
    <source>
        <dbReference type="NCBIfam" id="TIGR01378"/>
    </source>
</evidence>
<dbReference type="EC" id="2.7.6.2" evidence="5"/>
<accession>A0A1H9YBF7</accession>
<reference evidence="7 8" key="1">
    <citation type="submission" date="2016-10" db="EMBL/GenBank/DDBJ databases">
        <authorList>
            <person name="de Groot N.N."/>
        </authorList>
    </citation>
    <scope>NUCLEOTIDE SEQUENCE [LARGE SCALE GENOMIC DNA]</scope>
    <source>
        <strain evidence="7 8">DSM 18979</strain>
    </source>
</reference>
<dbReference type="SUPFAM" id="SSF63999">
    <property type="entry name" value="Thiamin pyrophosphokinase, catalytic domain"/>
    <property type="match status" value="1"/>
</dbReference>
<evidence type="ECO:0000313" key="7">
    <source>
        <dbReference type="EMBL" id="SES66302.1"/>
    </source>
</evidence>
<evidence type="ECO:0000256" key="4">
    <source>
        <dbReference type="ARBA" id="ARBA00022840"/>
    </source>
</evidence>
<dbReference type="PANTHER" id="PTHR41299:SF1">
    <property type="entry name" value="THIAMINE PYROPHOSPHOKINASE"/>
    <property type="match status" value="1"/>
</dbReference>
<keyword evidence="2" id="KW-0547">Nucleotide-binding</keyword>
<organism evidence="7 8">
    <name type="scientific">Natronincola peptidivorans</name>
    <dbReference type="NCBI Taxonomy" id="426128"/>
    <lineage>
        <taxon>Bacteria</taxon>
        <taxon>Bacillati</taxon>
        <taxon>Bacillota</taxon>
        <taxon>Clostridia</taxon>
        <taxon>Peptostreptococcales</taxon>
        <taxon>Natronincolaceae</taxon>
        <taxon>Natronincola</taxon>
    </lineage>
</organism>
<gene>
    <name evidence="7" type="ORF">SAMN05660297_00143</name>
</gene>
<dbReference type="GO" id="GO:0016301">
    <property type="term" value="F:kinase activity"/>
    <property type="evidence" value="ECO:0007669"/>
    <property type="project" value="UniProtKB-KW"/>
</dbReference>
<dbReference type="InterPro" id="IPR007371">
    <property type="entry name" value="TPK_catalytic"/>
</dbReference>
<dbReference type="SMART" id="SM00983">
    <property type="entry name" value="TPK_B1_binding"/>
    <property type="match status" value="1"/>
</dbReference>
<evidence type="ECO:0000256" key="2">
    <source>
        <dbReference type="ARBA" id="ARBA00022741"/>
    </source>
</evidence>
<dbReference type="Proteomes" id="UP000199568">
    <property type="component" value="Unassembled WGS sequence"/>
</dbReference>
<dbReference type="InterPro" id="IPR007373">
    <property type="entry name" value="Thiamin_PyroPKinase_B1-bd"/>
</dbReference>
<keyword evidence="1" id="KW-0808">Transferase</keyword>
<dbReference type="Pfam" id="PF04265">
    <property type="entry name" value="TPK_B1_binding"/>
    <property type="match status" value="1"/>
</dbReference>
<keyword evidence="4" id="KW-0067">ATP-binding</keyword>
<evidence type="ECO:0000256" key="3">
    <source>
        <dbReference type="ARBA" id="ARBA00022777"/>
    </source>
</evidence>
<dbReference type="InterPro" id="IPR053149">
    <property type="entry name" value="TPK"/>
</dbReference>
<dbReference type="SUPFAM" id="SSF63862">
    <property type="entry name" value="Thiamin pyrophosphokinase, substrate-binding domain"/>
    <property type="match status" value="1"/>
</dbReference>
<sequence>MEVVIITNGQIDNLSLYKPLMQNKYIICADGAARYLAALNIKPNLLVGDLDSISKEDLLWMKTQQVACEKFPSRKDETDTELAVEYALKLKAQSITMIGALGSRQDHSLANVMLLYKILKQGANGKIINTNNEITITDNRLDIEGKVGETISLLPLTEKVSGITLTGLEYPLENADITMGSTLGISNVFAKEKATVSLKEGVLLIIKSKD</sequence>
<dbReference type="InterPro" id="IPR036371">
    <property type="entry name" value="TPK_B1-bd_sf"/>
</dbReference>
<dbReference type="PANTHER" id="PTHR41299">
    <property type="entry name" value="THIAMINE PYROPHOSPHOKINASE"/>
    <property type="match status" value="1"/>
</dbReference>
<dbReference type="InterPro" id="IPR006282">
    <property type="entry name" value="Thi_PPkinase"/>
</dbReference>
<evidence type="ECO:0000313" key="8">
    <source>
        <dbReference type="Proteomes" id="UP000199568"/>
    </source>
</evidence>
<keyword evidence="8" id="KW-1185">Reference proteome</keyword>
<evidence type="ECO:0000259" key="6">
    <source>
        <dbReference type="SMART" id="SM00983"/>
    </source>
</evidence>
<dbReference type="InterPro" id="IPR036759">
    <property type="entry name" value="TPK_catalytic_sf"/>
</dbReference>
<dbReference type="GO" id="GO:0030975">
    <property type="term" value="F:thiamine binding"/>
    <property type="evidence" value="ECO:0007669"/>
    <property type="project" value="InterPro"/>
</dbReference>
<dbReference type="GO" id="GO:0009229">
    <property type="term" value="P:thiamine diphosphate biosynthetic process"/>
    <property type="evidence" value="ECO:0007669"/>
    <property type="project" value="InterPro"/>
</dbReference>
<dbReference type="EMBL" id="FOHU01000001">
    <property type="protein sequence ID" value="SES66302.1"/>
    <property type="molecule type" value="Genomic_DNA"/>
</dbReference>
<dbReference type="GO" id="GO:0004788">
    <property type="term" value="F:thiamine diphosphokinase activity"/>
    <property type="evidence" value="ECO:0007669"/>
    <property type="project" value="UniProtKB-UniRule"/>
</dbReference>
<dbReference type="OrthoDB" id="9804377at2"/>
<dbReference type="STRING" id="426128.SAMN05660297_00143"/>
<dbReference type="CDD" id="cd07995">
    <property type="entry name" value="TPK"/>
    <property type="match status" value="1"/>
</dbReference>
<feature type="domain" description="Thiamin pyrophosphokinase thiamin-binding" evidence="6">
    <location>
        <begin position="145"/>
        <end position="204"/>
    </location>
</feature>
<dbReference type="RefSeq" id="WP_090437855.1">
    <property type="nucleotide sequence ID" value="NZ_FOHU01000001.1"/>
</dbReference>
<dbReference type="Pfam" id="PF04263">
    <property type="entry name" value="TPK_catalytic"/>
    <property type="match status" value="1"/>
</dbReference>
<keyword evidence="3 7" id="KW-0418">Kinase</keyword>